<gene>
    <name evidence="1" type="ORF">HXX76_014098</name>
</gene>
<sequence length="169" mass="18906">MPLTYDAKANLFSNGDSFIDWFIYEDPDTAFVDGKPLTEEHFSAVVTSIHSDTLMLNVRRFAEVYLPVNLPPSPFTVRQLLGTIYAFYTSPIRPEMLLKTMDTESPAPTDKRFSEVVKRMCAGEKPKWIDLMGDVLPIFESGQRRLSLLCSGRVCMESISNSGVIGLGS</sequence>
<dbReference type="Proteomes" id="UP000650467">
    <property type="component" value="Unassembled WGS sequence"/>
</dbReference>
<keyword evidence="2" id="KW-1185">Reference proteome</keyword>
<reference evidence="1" key="1">
    <citation type="journal article" date="2020" name="bioRxiv">
        <title>Comparative genomics of Chlamydomonas.</title>
        <authorList>
            <person name="Craig R.J."/>
            <person name="Hasan A.R."/>
            <person name="Ness R.W."/>
            <person name="Keightley P.D."/>
        </authorList>
    </citation>
    <scope>NUCLEOTIDE SEQUENCE</scope>
    <source>
        <strain evidence="1">SAG 7.73</strain>
    </source>
</reference>
<evidence type="ECO:0000313" key="1">
    <source>
        <dbReference type="EMBL" id="KAG2424940.1"/>
    </source>
</evidence>
<comment type="caution">
    <text evidence="1">The sequence shown here is derived from an EMBL/GenBank/DDBJ whole genome shotgun (WGS) entry which is preliminary data.</text>
</comment>
<name>A0A835SQW5_CHLIN</name>
<dbReference type="AlphaFoldDB" id="A0A835SQW5"/>
<accession>A0A835SQW5</accession>
<organism evidence="1 2">
    <name type="scientific">Chlamydomonas incerta</name>
    <dbReference type="NCBI Taxonomy" id="51695"/>
    <lineage>
        <taxon>Eukaryota</taxon>
        <taxon>Viridiplantae</taxon>
        <taxon>Chlorophyta</taxon>
        <taxon>core chlorophytes</taxon>
        <taxon>Chlorophyceae</taxon>
        <taxon>CS clade</taxon>
        <taxon>Chlamydomonadales</taxon>
        <taxon>Chlamydomonadaceae</taxon>
        <taxon>Chlamydomonas</taxon>
    </lineage>
</organism>
<dbReference type="EMBL" id="JAEHOC010000060">
    <property type="protein sequence ID" value="KAG2424940.1"/>
    <property type="molecule type" value="Genomic_DNA"/>
</dbReference>
<protein>
    <submittedName>
        <fullName evidence="1">Uncharacterized protein</fullName>
    </submittedName>
</protein>
<proteinExistence type="predicted"/>
<evidence type="ECO:0000313" key="2">
    <source>
        <dbReference type="Proteomes" id="UP000650467"/>
    </source>
</evidence>